<name>A0ABS4SBQ4_9BACI</name>
<dbReference type="InterPro" id="IPR020846">
    <property type="entry name" value="MFS_dom"/>
</dbReference>
<evidence type="ECO:0000256" key="1">
    <source>
        <dbReference type="ARBA" id="ARBA00004651"/>
    </source>
</evidence>
<dbReference type="EMBL" id="JAGIKX010000042">
    <property type="protein sequence ID" value="MBP2258926.1"/>
    <property type="molecule type" value="Genomic_DNA"/>
</dbReference>
<proteinExistence type="inferred from homology"/>
<evidence type="ECO:0000256" key="5">
    <source>
        <dbReference type="ARBA" id="ARBA00022692"/>
    </source>
</evidence>
<evidence type="ECO:0000313" key="10">
    <source>
        <dbReference type="EMBL" id="MBP2258926.1"/>
    </source>
</evidence>
<feature type="transmembrane region" description="Helical" evidence="8">
    <location>
        <begin position="318"/>
        <end position="341"/>
    </location>
</feature>
<reference evidence="10 11" key="1">
    <citation type="submission" date="2021-03" db="EMBL/GenBank/DDBJ databases">
        <title>Genomic Encyclopedia of Type Strains, Phase IV (KMG-IV): sequencing the most valuable type-strain genomes for metagenomic binning, comparative biology and taxonomic classification.</title>
        <authorList>
            <person name="Goeker M."/>
        </authorList>
    </citation>
    <scope>NUCLEOTIDE SEQUENCE [LARGE SCALE GENOMIC DNA]</scope>
    <source>
        <strain evidence="10 11">DSM 25790</strain>
    </source>
</reference>
<comment type="similarity">
    <text evidence="2 8">Belongs to the major facilitator superfamily. Bcr/CmlA family.</text>
</comment>
<evidence type="ECO:0000313" key="11">
    <source>
        <dbReference type="Proteomes" id="UP001519294"/>
    </source>
</evidence>
<evidence type="ECO:0000256" key="3">
    <source>
        <dbReference type="ARBA" id="ARBA00022448"/>
    </source>
</evidence>
<feature type="transmembrane region" description="Helical" evidence="8">
    <location>
        <begin position="262"/>
        <end position="280"/>
    </location>
</feature>
<dbReference type="InterPro" id="IPR036259">
    <property type="entry name" value="MFS_trans_sf"/>
</dbReference>
<feature type="transmembrane region" description="Helical" evidence="8">
    <location>
        <begin position="380"/>
        <end position="399"/>
    </location>
</feature>
<comment type="caution">
    <text evidence="10">The sequence shown here is derived from an EMBL/GenBank/DDBJ whole genome shotgun (WGS) entry which is preliminary data.</text>
</comment>
<feature type="transmembrane region" description="Helical" evidence="8">
    <location>
        <begin position="353"/>
        <end position="374"/>
    </location>
</feature>
<evidence type="ECO:0000256" key="4">
    <source>
        <dbReference type="ARBA" id="ARBA00022475"/>
    </source>
</evidence>
<feature type="transmembrane region" description="Helical" evidence="8">
    <location>
        <begin position="89"/>
        <end position="111"/>
    </location>
</feature>
<feature type="transmembrane region" description="Helical" evidence="8">
    <location>
        <begin position="20"/>
        <end position="37"/>
    </location>
</feature>
<dbReference type="Gene3D" id="1.20.1720.10">
    <property type="entry name" value="Multidrug resistance protein D"/>
    <property type="match status" value="1"/>
</dbReference>
<evidence type="ECO:0000259" key="9">
    <source>
        <dbReference type="PROSITE" id="PS50850"/>
    </source>
</evidence>
<keyword evidence="7 8" id="KW-0472">Membrane</keyword>
<keyword evidence="3 8" id="KW-0813">Transport</keyword>
<sequence length="413" mass="43914">MNVAENKFDQQSKSSKLRKAWIVFVLGSLTAFGPLSMDMYLPALPLVTEDLETTASLAQLSLTSCLLGLAVGQLLFGPLSDMQGRRRPLVITLIIYSVVSALCAFSPSIWVFVGLRFIQGLTGAAGIVIARASARDMYTGKDLTQFIALLALVNGAAPILAPIFGGAILNWVSWHVVFFILGAIGFMMFLAVLLTLPETLPVEKRSDGNVLAVFKTFTDLLKDRVFMGIALSQSFVMMSMFAYIAGAPFVLQNIYGVTPQQFSLIFAANGLGIIMAAQITGKIAVKVSESKLLLAGAITSIIGSCLLLVVVLLNLSFWLLLVALFLVVSSVGMVSTTSFSLGMQRRGESAGSASAFLGILPFAGGAVVSPLVGIAGEDTALPMGIVIFVCSTLALLIYVSMVKVRVQMNECID</sequence>
<dbReference type="Proteomes" id="UP001519294">
    <property type="component" value="Unassembled WGS sequence"/>
</dbReference>
<dbReference type="InterPro" id="IPR001958">
    <property type="entry name" value="Tet-R_TetA/multi-R_MdtG-like"/>
</dbReference>
<feature type="transmembrane region" description="Helical" evidence="8">
    <location>
        <begin position="146"/>
        <end position="168"/>
    </location>
</feature>
<keyword evidence="4 8" id="KW-1003">Cell membrane</keyword>
<dbReference type="Pfam" id="PF07690">
    <property type="entry name" value="MFS_1"/>
    <property type="match status" value="1"/>
</dbReference>
<feature type="domain" description="Major facilitator superfamily (MFS) profile" evidence="9">
    <location>
        <begin position="22"/>
        <end position="403"/>
    </location>
</feature>
<dbReference type="RefSeq" id="WP_226371642.1">
    <property type="nucleotide sequence ID" value="NZ_JAGIKX010000042.1"/>
</dbReference>
<accession>A0ABS4SBQ4</accession>
<evidence type="ECO:0000256" key="2">
    <source>
        <dbReference type="ARBA" id="ARBA00006236"/>
    </source>
</evidence>
<organism evidence="10 11">
    <name type="scientific">Virgibacillus alimentarius</name>
    <dbReference type="NCBI Taxonomy" id="698769"/>
    <lineage>
        <taxon>Bacteria</taxon>
        <taxon>Bacillati</taxon>
        <taxon>Bacillota</taxon>
        <taxon>Bacilli</taxon>
        <taxon>Bacillales</taxon>
        <taxon>Bacillaceae</taxon>
        <taxon>Virgibacillus</taxon>
    </lineage>
</organism>
<keyword evidence="11" id="KW-1185">Reference proteome</keyword>
<dbReference type="PRINTS" id="PR01035">
    <property type="entry name" value="TCRTETA"/>
</dbReference>
<evidence type="ECO:0000256" key="6">
    <source>
        <dbReference type="ARBA" id="ARBA00022989"/>
    </source>
</evidence>
<dbReference type="InterPro" id="IPR004812">
    <property type="entry name" value="Efflux_drug-R_Bcr/CmlA"/>
</dbReference>
<dbReference type="PROSITE" id="PS50850">
    <property type="entry name" value="MFS"/>
    <property type="match status" value="1"/>
</dbReference>
<protein>
    <recommendedName>
        <fullName evidence="8">Bcr/CflA family efflux transporter</fullName>
    </recommendedName>
</protein>
<keyword evidence="5 8" id="KW-0812">Transmembrane</keyword>
<comment type="subcellular location">
    <subcellularLocation>
        <location evidence="1 8">Cell membrane</location>
        <topology evidence="1 8">Multi-pass membrane protein</topology>
    </subcellularLocation>
</comment>
<dbReference type="SUPFAM" id="SSF103473">
    <property type="entry name" value="MFS general substrate transporter"/>
    <property type="match status" value="1"/>
</dbReference>
<dbReference type="CDD" id="cd17320">
    <property type="entry name" value="MFS_MdfA_MDR_like"/>
    <property type="match status" value="1"/>
</dbReference>
<gene>
    <name evidence="10" type="ORF">J2Z81_002914</name>
</gene>
<dbReference type="PANTHER" id="PTHR23502:SF132">
    <property type="entry name" value="POLYAMINE TRANSPORTER 2-RELATED"/>
    <property type="match status" value="1"/>
</dbReference>
<feature type="transmembrane region" description="Helical" evidence="8">
    <location>
        <begin position="292"/>
        <end position="312"/>
    </location>
</feature>
<feature type="transmembrane region" description="Helical" evidence="8">
    <location>
        <begin position="57"/>
        <end position="77"/>
    </location>
</feature>
<dbReference type="InterPro" id="IPR011701">
    <property type="entry name" value="MFS"/>
</dbReference>
<evidence type="ECO:0000256" key="7">
    <source>
        <dbReference type="ARBA" id="ARBA00023136"/>
    </source>
</evidence>
<dbReference type="NCBIfam" id="TIGR00710">
    <property type="entry name" value="efflux_Bcr_CflA"/>
    <property type="match status" value="1"/>
</dbReference>
<feature type="transmembrane region" description="Helical" evidence="8">
    <location>
        <begin position="225"/>
        <end position="250"/>
    </location>
</feature>
<evidence type="ECO:0000256" key="8">
    <source>
        <dbReference type="RuleBase" id="RU365088"/>
    </source>
</evidence>
<dbReference type="PANTHER" id="PTHR23502">
    <property type="entry name" value="MAJOR FACILITATOR SUPERFAMILY"/>
    <property type="match status" value="1"/>
</dbReference>
<feature type="transmembrane region" description="Helical" evidence="8">
    <location>
        <begin position="117"/>
        <end position="134"/>
    </location>
</feature>
<feature type="transmembrane region" description="Helical" evidence="8">
    <location>
        <begin position="174"/>
        <end position="196"/>
    </location>
</feature>
<keyword evidence="6 8" id="KW-1133">Transmembrane helix</keyword>